<dbReference type="GO" id="GO:0009986">
    <property type="term" value="C:cell surface"/>
    <property type="evidence" value="ECO:0007669"/>
    <property type="project" value="UniProtKB-SubCell"/>
</dbReference>
<dbReference type="Gene3D" id="1.10.530.10">
    <property type="match status" value="1"/>
</dbReference>
<feature type="domain" description="M23ase beta-sheet core" evidence="2">
    <location>
        <begin position="192"/>
        <end position="303"/>
    </location>
</feature>
<dbReference type="Gene3D" id="2.70.70.10">
    <property type="entry name" value="Glucose Permease (Domain IIA)"/>
    <property type="match status" value="1"/>
</dbReference>
<keyword evidence="4" id="KW-0614">Plasmid</keyword>
<dbReference type="AlphaFoldDB" id="A0A6M2Z7L0"/>
<evidence type="ECO:0000256" key="1">
    <source>
        <dbReference type="ARBA" id="ARBA00004241"/>
    </source>
</evidence>
<dbReference type="SUPFAM" id="SSF51261">
    <property type="entry name" value="Duplicated hybrid motif"/>
    <property type="match status" value="1"/>
</dbReference>
<name>A0A6M2Z7L0_ENTHR</name>
<evidence type="ECO:0000259" key="2">
    <source>
        <dbReference type="Pfam" id="PF01551"/>
    </source>
</evidence>
<dbReference type="InterPro" id="IPR011055">
    <property type="entry name" value="Dup_hybrid_motif"/>
</dbReference>
<sequence length="321" mass="34695">MVQIPEALLKYEDDIKEALEKHELDESFLPILMAIAAQESGGTVPDIFQSSESLGLPPNSIGPKESIDQGVKYFKQLVDMAEVENAQDEKLNIALQSYNFGEGFISYAQDKGGYSESVAQSFSKMMAGQMGWSAYGDPSYVQNVSKYIGGVATGDIEGMIVGDMALPVSQNDFTNNMICGLGCYYDAGSGTPHPGYDFGIPRGTPVYSMVDGTVIESRSGYPDNPRGIPLGVALSMDLGNYIRIVPDNNKNVVISYFHLTGAGNGVMVKKGMKVEKGQVIGHSGNSGRTTGDHLHLDMLVGGRYHIDSAVPYYDQLMKELN</sequence>
<dbReference type="InterPro" id="IPR023346">
    <property type="entry name" value="Lysozyme-like_dom_sf"/>
</dbReference>
<dbReference type="PANTHER" id="PTHR21666:SF270">
    <property type="entry name" value="MUREIN HYDROLASE ACTIVATOR ENVC"/>
    <property type="match status" value="1"/>
</dbReference>
<dbReference type="PANTHER" id="PTHR21666">
    <property type="entry name" value="PEPTIDASE-RELATED"/>
    <property type="match status" value="1"/>
</dbReference>
<dbReference type="InterPro" id="IPR047194">
    <property type="entry name" value="CwlT-like_lysozyme"/>
</dbReference>
<accession>A0A6M2Z7L0</accession>
<reference evidence="4" key="1">
    <citation type="submission" date="2019-04" db="EMBL/GenBank/DDBJ databases">
        <title>Coexistence of cfr and poxtA in Enterococcus hirae Isolated from swine.</title>
        <authorList>
            <person name="Li D."/>
            <person name="Du X.-D."/>
        </authorList>
    </citation>
    <scope>NUCLEOTIDE SEQUENCE</scope>
    <source>
        <strain evidence="4">Fas4</strain>
        <plasmid evidence="4">pfas4-2</plasmid>
    </source>
</reference>
<organism evidence="4">
    <name type="scientific">Enterococcus hirae</name>
    <dbReference type="NCBI Taxonomy" id="1354"/>
    <lineage>
        <taxon>Bacteria</taxon>
        <taxon>Bacillati</taxon>
        <taxon>Bacillota</taxon>
        <taxon>Bacilli</taxon>
        <taxon>Lactobacillales</taxon>
        <taxon>Enterococcaceae</taxon>
        <taxon>Enterococcus</taxon>
    </lineage>
</organism>
<proteinExistence type="predicted"/>
<evidence type="ECO:0000313" key="4">
    <source>
        <dbReference type="EMBL" id="QEO73325.1"/>
    </source>
</evidence>
<dbReference type="Pfam" id="PF01551">
    <property type="entry name" value="Peptidase_M23"/>
    <property type="match status" value="1"/>
</dbReference>
<evidence type="ECO:0000259" key="3">
    <source>
        <dbReference type="Pfam" id="PF13702"/>
    </source>
</evidence>
<geneLocation type="plasmid" evidence="4">
    <name>pfas4-2</name>
</geneLocation>
<dbReference type="SUPFAM" id="SSF53955">
    <property type="entry name" value="Lysozyme-like"/>
    <property type="match status" value="1"/>
</dbReference>
<dbReference type="EMBL" id="MK798156">
    <property type="protein sequence ID" value="QEO73325.1"/>
    <property type="molecule type" value="Genomic_DNA"/>
</dbReference>
<dbReference type="InterPro" id="IPR016047">
    <property type="entry name" value="M23ase_b-sheet_dom"/>
</dbReference>
<dbReference type="InterPro" id="IPR050570">
    <property type="entry name" value="Cell_wall_metabolism_enzyme"/>
</dbReference>
<feature type="domain" description="CwlT-like lysozyme" evidence="3">
    <location>
        <begin position="6"/>
        <end position="132"/>
    </location>
</feature>
<dbReference type="Pfam" id="PF13702">
    <property type="entry name" value="Lysozyme_like"/>
    <property type="match status" value="1"/>
</dbReference>
<dbReference type="CDD" id="cd12797">
    <property type="entry name" value="M23_peptidase"/>
    <property type="match status" value="1"/>
</dbReference>
<dbReference type="GO" id="GO:0004222">
    <property type="term" value="F:metalloendopeptidase activity"/>
    <property type="evidence" value="ECO:0007669"/>
    <property type="project" value="TreeGrafter"/>
</dbReference>
<dbReference type="CDD" id="cd16891">
    <property type="entry name" value="CwlT-like"/>
    <property type="match status" value="1"/>
</dbReference>
<comment type="subcellular location">
    <subcellularLocation>
        <location evidence="1">Cell surface</location>
    </subcellularLocation>
</comment>
<protein>
    <submittedName>
        <fullName evidence="4">Uncharacterized protein</fullName>
    </submittedName>
</protein>